<evidence type="ECO:0000259" key="7">
    <source>
        <dbReference type="Pfam" id="PF09864"/>
    </source>
</evidence>
<dbReference type="InterPro" id="IPR052755">
    <property type="entry name" value="Lysozyme_Inhibitor_LprI"/>
</dbReference>
<keyword evidence="4" id="KW-0449">Lipoprotein</keyword>
<evidence type="ECO:0000313" key="8">
    <source>
        <dbReference type="EMBL" id="MCL2912573.1"/>
    </source>
</evidence>
<dbReference type="InterPro" id="IPR036328">
    <property type="entry name" value="MliC_sf"/>
</dbReference>
<feature type="domain" description="C-type lysozyme inhibitor" evidence="7">
    <location>
        <begin position="120"/>
        <end position="190"/>
    </location>
</feature>
<dbReference type="InterPro" id="IPR018660">
    <property type="entry name" value="MliC"/>
</dbReference>
<keyword evidence="9" id="KW-1185">Reference proteome</keyword>
<dbReference type="Pfam" id="PF09864">
    <property type="entry name" value="MliC"/>
    <property type="match status" value="1"/>
</dbReference>
<name>A0ABT0N2B8_9GAMM</name>
<dbReference type="InterPro" id="IPR009739">
    <property type="entry name" value="LprI-like_N"/>
</dbReference>
<dbReference type="PANTHER" id="PTHR37549:SF1">
    <property type="entry name" value="LIPOPROTEIN LPRI"/>
    <property type="match status" value="1"/>
</dbReference>
<reference evidence="8 9" key="1">
    <citation type="submission" date="2022-01" db="EMBL/GenBank/DDBJ databases">
        <title>Whole genome-based taxonomy of the Shewanellaceae.</title>
        <authorList>
            <person name="Martin-Rodriguez A.J."/>
        </authorList>
    </citation>
    <scope>NUCLEOTIDE SEQUENCE [LARGE SCALE GENOMIC DNA]</scope>
    <source>
        <strain evidence="8 9">DSM 21332</strain>
    </source>
</reference>
<evidence type="ECO:0000313" key="9">
    <source>
        <dbReference type="Proteomes" id="UP001202831"/>
    </source>
</evidence>
<protein>
    <submittedName>
        <fullName evidence="8">MliC family protein</fullName>
    </submittedName>
</protein>
<accession>A0ABT0N2B8</accession>
<evidence type="ECO:0000256" key="1">
    <source>
        <dbReference type="ARBA" id="ARBA00022729"/>
    </source>
</evidence>
<proteinExistence type="predicted"/>
<dbReference type="RefSeq" id="WP_249247404.1">
    <property type="nucleotide sequence ID" value="NZ_JAKIKT010000001.1"/>
</dbReference>
<feature type="chain" id="PRO_5045329445" evidence="5">
    <location>
        <begin position="22"/>
        <end position="197"/>
    </location>
</feature>
<dbReference type="EMBL" id="JAKIKT010000001">
    <property type="protein sequence ID" value="MCL2912573.1"/>
    <property type="molecule type" value="Genomic_DNA"/>
</dbReference>
<keyword evidence="2" id="KW-0472">Membrane</keyword>
<keyword evidence="3" id="KW-0564">Palmitate</keyword>
<dbReference type="PANTHER" id="PTHR37549">
    <property type="entry name" value="LIPOPROTEIN LPRI"/>
    <property type="match status" value="1"/>
</dbReference>
<keyword evidence="1 5" id="KW-0732">Signal</keyword>
<feature type="signal peptide" evidence="5">
    <location>
        <begin position="1"/>
        <end position="21"/>
    </location>
</feature>
<evidence type="ECO:0000256" key="4">
    <source>
        <dbReference type="ARBA" id="ARBA00023288"/>
    </source>
</evidence>
<dbReference type="Proteomes" id="UP001202831">
    <property type="component" value="Unassembled WGS sequence"/>
</dbReference>
<dbReference type="Pfam" id="PF07007">
    <property type="entry name" value="LprI"/>
    <property type="match status" value="1"/>
</dbReference>
<sequence length="197" mass="22244">MRSQLICALPLALFLPFSVNAAPSYDCSKASGEVEQTICQEPELQRLDNKLHDAYQAAIKQVSGEEKRLLRAFQRGWIKGRNDCWKSDKLGQCVEDNYKTRITELEIQAGKVKAPEPVTFQCKTQNLMVYFYNDTEVPVAVINELNPSTPDKQILAFISRSASGAKYEAQNLTFWTKGDEATLIRYGQPDETCAQQK</sequence>
<evidence type="ECO:0000259" key="6">
    <source>
        <dbReference type="Pfam" id="PF07007"/>
    </source>
</evidence>
<evidence type="ECO:0000256" key="3">
    <source>
        <dbReference type="ARBA" id="ARBA00023139"/>
    </source>
</evidence>
<evidence type="ECO:0000256" key="2">
    <source>
        <dbReference type="ARBA" id="ARBA00023136"/>
    </source>
</evidence>
<feature type="domain" description="Lysozyme inhibitor LprI-like N-terminal" evidence="6">
    <location>
        <begin position="27"/>
        <end position="105"/>
    </location>
</feature>
<organism evidence="8 9">
    <name type="scientific">Shewanella corallii</name>
    <dbReference type="NCBI Taxonomy" id="560080"/>
    <lineage>
        <taxon>Bacteria</taxon>
        <taxon>Pseudomonadati</taxon>
        <taxon>Pseudomonadota</taxon>
        <taxon>Gammaproteobacteria</taxon>
        <taxon>Alteromonadales</taxon>
        <taxon>Shewanellaceae</taxon>
        <taxon>Shewanella</taxon>
    </lineage>
</organism>
<dbReference type="Gene3D" id="1.20.1270.180">
    <property type="match status" value="1"/>
</dbReference>
<dbReference type="SUPFAM" id="SSF141488">
    <property type="entry name" value="YdhA-like"/>
    <property type="match status" value="1"/>
</dbReference>
<comment type="caution">
    <text evidence="8">The sequence shown here is derived from an EMBL/GenBank/DDBJ whole genome shotgun (WGS) entry which is preliminary data.</text>
</comment>
<evidence type="ECO:0000256" key="5">
    <source>
        <dbReference type="SAM" id="SignalP"/>
    </source>
</evidence>
<gene>
    <name evidence="8" type="ORF">L2725_02030</name>
</gene>
<dbReference type="Gene3D" id="2.40.128.200">
    <property type="match status" value="1"/>
</dbReference>